<keyword evidence="1" id="KW-0732">Signal</keyword>
<keyword evidence="3" id="KW-1185">Reference proteome</keyword>
<comment type="caution">
    <text evidence="2">The sequence shown here is derived from an EMBL/GenBank/DDBJ whole genome shotgun (WGS) entry which is preliminary data.</text>
</comment>
<dbReference type="OrthoDB" id="3360032at2759"/>
<protein>
    <submittedName>
        <fullName evidence="2">Uncharacterized protein</fullName>
    </submittedName>
</protein>
<sequence length="54" mass="5835">MLATAFIVLFFSAQCLLALANTEIINFAASQDVDALIPEAATWQVHSGYHHAVC</sequence>
<dbReference type="EMBL" id="SFCI01000808">
    <property type="protein sequence ID" value="TFY77854.1"/>
    <property type="molecule type" value="Genomic_DNA"/>
</dbReference>
<proteinExistence type="predicted"/>
<name>A0A4Y9ZUD3_9AGAM</name>
<reference evidence="2 3" key="1">
    <citation type="submission" date="2019-02" db="EMBL/GenBank/DDBJ databases">
        <title>Genome sequencing of the rare red list fungi Hericium alpestre (H. flagellum).</title>
        <authorList>
            <person name="Buettner E."/>
            <person name="Kellner H."/>
        </authorList>
    </citation>
    <scope>NUCLEOTIDE SEQUENCE [LARGE SCALE GENOMIC DNA]</scope>
    <source>
        <strain evidence="2 3">DSM 108284</strain>
    </source>
</reference>
<dbReference type="AlphaFoldDB" id="A0A4Y9ZUD3"/>
<feature type="chain" id="PRO_5021483575" evidence="1">
    <location>
        <begin position="21"/>
        <end position="54"/>
    </location>
</feature>
<feature type="signal peptide" evidence="1">
    <location>
        <begin position="1"/>
        <end position="20"/>
    </location>
</feature>
<dbReference type="Proteomes" id="UP000298061">
    <property type="component" value="Unassembled WGS sequence"/>
</dbReference>
<evidence type="ECO:0000313" key="3">
    <source>
        <dbReference type="Proteomes" id="UP000298061"/>
    </source>
</evidence>
<evidence type="ECO:0000313" key="2">
    <source>
        <dbReference type="EMBL" id="TFY77854.1"/>
    </source>
</evidence>
<evidence type="ECO:0000256" key="1">
    <source>
        <dbReference type="SAM" id="SignalP"/>
    </source>
</evidence>
<accession>A0A4Y9ZUD3</accession>
<gene>
    <name evidence="2" type="ORF">EWM64_g6159</name>
</gene>
<organism evidence="2 3">
    <name type="scientific">Hericium alpestre</name>
    <dbReference type="NCBI Taxonomy" id="135208"/>
    <lineage>
        <taxon>Eukaryota</taxon>
        <taxon>Fungi</taxon>
        <taxon>Dikarya</taxon>
        <taxon>Basidiomycota</taxon>
        <taxon>Agaricomycotina</taxon>
        <taxon>Agaricomycetes</taxon>
        <taxon>Russulales</taxon>
        <taxon>Hericiaceae</taxon>
        <taxon>Hericium</taxon>
    </lineage>
</organism>